<accession>A0AB33HRR8</accession>
<dbReference type="REBASE" id="211247">
    <property type="entry name" value="S.DmcATV1ORF638P"/>
</dbReference>
<protein>
    <submittedName>
        <fullName evidence="7">Type I restriction modification DNA specificity domain protein</fullName>
    </submittedName>
</protein>
<comment type="similarity">
    <text evidence="1">Belongs to the type-I restriction system S methylase family.</text>
</comment>
<keyword evidence="3" id="KW-0238">DNA-binding</keyword>
<dbReference type="InterPro" id="IPR000055">
    <property type="entry name" value="Restrct_endonuc_typeI_TRD"/>
</dbReference>
<sequence>MKYEQYSPSIIRWNHEYPTHWSCEKAKRFFANPKKLNKGNEESNVLSLTLRGVIRNNGEKPIGLSPSDYNTYQIFDSGELVFKLIDLNNISTSRVGMVPEKGIMSSAYIRFVPRADMNIKYFYYQYYDWYKRNIFNGLGEGVRQTLSGNDLRNLEILIPPREEQDQIVRYLDWQVSKINKLIAAKKHEIQLLEEERQVIIDTFVLRSLHEKETKVSSLSWDISIPLTWNAYKFNQIFNFGKGLAITKANLLPSGTPVISYGQVHSKTNTGTSIDDSLIRYVSEDYIQSAPNSLVHEGDFIFADTSEDYQGVGNCVYVDRDDTLFAGYHTVIARPKDKKARRYLSYLFLSSAWRYSLRKQVNGVKVYSVTQRILKNTCVILPPEDEQAEIVTLLDAQCARISVIKQKFHEEIERLQELRTRLVSDVVTGQIDVRGIEVPDFDMVGEIDSEEENLDDEDAAEETEEQEE</sequence>
<comment type="subunit">
    <text evidence="4">The methyltransferase is composed of M and S polypeptides.</text>
</comment>
<organism evidence="7 8">
    <name type="scientific">Dehalococcoides mccartyi</name>
    <dbReference type="NCBI Taxonomy" id="61435"/>
    <lineage>
        <taxon>Bacteria</taxon>
        <taxon>Bacillati</taxon>
        <taxon>Chloroflexota</taxon>
        <taxon>Dehalococcoidia</taxon>
        <taxon>Dehalococcoidales</taxon>
        <taxon>Dehalococcoidaceae</taxon>
        <taxon>Dehalococcoides</taxon>
    </lineage>
</organism>
<dbReference type="RefSeq" id="WP_096476628.1">
    <property type="nucleotide sequence ID" value="NZ_AP017649.1"/>
</dbReference>
<dbReference type="SUPFAM" id="SSF116734">
    <property type="entry name" value="DNA methylase specificity domain"/>
    <property type="match status" value="2"/>
</dbReference>
<evidence type="ECO:0000256" key="1">
    <source>
        <dbReference type="ARBA" id="ARBA00010923"/>
    </source>
</evidence>
<dbReference type="GO" id="GO:0009307">
    <property type="term" value="P:DNA restriction-modification system"/>
    <property type="evidence" value="ECO:0007669"/>
    <property type="project" value="UniProtKB-KW"/>
</dbReference>
<dbReference type="Proteomes" id="UP000218257">
    <property type="component" value="Chromosome"/>
</dbReference>
<feature type="domain" description="Type I restriction modification DNA specificity" evidence="6">
    <location>
        <begin position="64"/>
        <end position="190"/>
    </location>
</feature>
<dbReference type="GO" id="GO:0003677">
    <property type="term" value="F:DNA binding"/>
    <property type="evidence" value="ECO:0007669"/>
    <property type="project" value="UniProtKB-KW"/>
</dbReference>
<keyword evidence="2" id="KW-0680">Restriction system</keyword>
<dbReference type="Gene3D" id="1.10.287.1120">
    <property type="entry name" value="Bipartite methylase S protein"/>
    <property type="match status" value="1"/>
</dbReference>
<proteinExistence type="inferred from homology"/>
<evidence type="ECO:0000256" key="3">
    <source>
        <dbReference type="ARBA" id="ARBA00023125"/>
    </source>
</evidence>
<evidence type="ECO:0000313" key="8">
    <source>
        <dbReference type="Proteomes" id="UP000218257"/>
    </source>
</evidence>
<reference evidence="7 8" key="1">
    <citation type="journal article" date="2017" name="Sci. Rep.">
        <title>Isolation and genomic characterization of a Dehalococcoides strain suggests genomic rearrangement during culture.</title>
        <authorList>
            <person name="Yohda M."/>
            <person name="Ikegami K."/>
            <person name="Aita Y."/>
            <person name="Kitajima M."/>
            <person name="Takechi A."/>
            <person name="Iwamoto M."/>
            <person name="Fukuda T."/>
            <person name="Tamura N."/>
            <person name="Shibasaki J."/>
            <person name="Koike S."/>
            <person name="Komatsu D."/>
            <person name="Miyagi S."/>
            <person name="Nishimura M."/>
            <person name="Uchino Y."/>
            <person name="Shiroma A."/>
            <person name="Shimoji M."/>
            <person name="Tamotsu H."/>
            <person name="Ashimine N."/>
            <person name="Shinzato M."/>
            <person name="Ohki S."/>
            <person name="Nakano K."/>
            <person name="Teruya K."/>
            <person name="Satou K."/>
            <person name="Hirano T."/>
            <person name="Yagi O."/>
        </authorList>
    </citation>
    <scope>NUCLEOTIDE SEQUENCE [LARGE SCALE GENOMIC DNA]</scope>
    <source>
        <strain evidence="7 8">UCH-ATV1</strain>
    </source>
</reference>
<dbReference type="PANTHER" id="PTHR43140:SF1">
    <property type="entry name" value="TYPE I RESTRICTION ENZYME ECOKI SPECIFICITY SUBUNIT"/>
    <property type="match status" value="1"/>
</dbReference>
<gene>
    <name evidence="7" type="ORF">DEHALATV1_0637</name>
</gene>
<dbReference type="Pfam" id="PF01420">
    <property type="entry name" value="Methylase_S"/>
    <property type="match status" value="2"/>
</dbReference>
<dbReference type="EMBL" id="AP017649">
    <property type="protein sequence ID" value="BAZ97265.1"/>
    <property type="molecule type" value="Genomic_DNA"/>
</dbReference>
<evidence type="ECO:0000256" key="2">
    <source>
        <dbReference type="ARBA" id="ARBA00022747"/>
    </source>
</evidence>
<evidence type="ECO:0000259" key="6">
    <source>
        <dbReference type="Pfam" id="PF01420"/>
    </source>
</evidence>
<evidence type="ECO:0000256" key="4">
    <source>
        <dbReference type="ARBA" id="ARBA00038652"/>
    </source>
</evidence>
<dbReference type="Gene3D" id="3.90.220.20">
    <property type="entry name" value="DNA methylase specificity domains"/>
    <property type="match status" value="2"/>
</dbReference>
<dbReference type="AlphaFoldDB" id="A0AB33HRR8"/>
<feature type="region of interest" description="Disordered" evidence="5">
    <location>
        <begin position="444"/>
        <end position="467"/>
    </location>
</feature>
<dbReference type="PANTHER" id="PTHR43140">
    <property type="entry name" value="TYPE-1 RESTRICTION ENZYME ECOKI SPECIFICITY PROTEIN"/>
    <property type="match status" value="1"/>
</dbReference>
<name>A0AB33HRR8_9CHLR</name>
<dbReference type="InterPro" id="IPR051212">
    <property type="entry name" value="Type-I_RE_S_subunit"/>
</dbReference>
<evidence type="ECO:0000256" key="5">
    <source>
        <dbReference type="SAM" id="MobiDB-lite"/>
    </source>
</evidence>
<dbReference type="InterPro" id="IPR044946">
    <property type="entry name" value="Restrct_endonuc_typeI_TRD_sf"/>
</dbReference>
<evidence type="ECO:0000313" key="7">
    <source>
        <dbReference type="EMBL" id="BAZ97265.1"/>
    </source>
</evidence>
<feature type="domain" description="Type I restriction modification DNA specificity" evidence="6">
    <location>
        <begin position="225"/>
        <end position="412"/>
    </location>
</feature>